<gene>
    <name evidence="1" type="ORF">SCFA_1140013</name>
</gene>
<dbReference type="AlphaFoldDB" id="A0A485LX10"/>
<dbReference type="EMBL" id="CAADRM010000018">
    <property type="protein sequence ID" value="VFU11756.1"/>
    <property type="molecule type" value="Genomic_DNA"/>
</dbReference>
<sequence>MKAPQQTRDQGGILQELLRTPVFKDILRSALTSVRHADGRTAIRTVTGQDPEVFLSLAAATPAAVNLLIRSMAELGRQMNTRYSPEILTVFMESLVREIDAGSLHECKTVWKDLLASLWAASPGTRRALLDAILSKGPDICAQAINGLSRSINALERDRPGSINSFLSQTLAQIDRDEWSEASQRMAGALMDQKWGVLSWSWRLLKGRLHKRFREERT</sequence>
<accession>A0A485LX10</accession>
<proteinExistence type="predicted"/>
<name>A0A485LX10_9ZZZZ</name>
<protein>
    <submittedName>
        <fullName evidence="1">Uncharacterized protein</fullName>
    </submittedName>
</protein>
<reference evidence="1" key="1">
    <citation type="submission" date="2019-03" db="EMBL/GenBank/DDBJ databases">
        <authorList>
            <person name="Hao L."/>
        </authorList>
    </citation>
    <scope>NUCLEOTIDE SEQUENCE</scope>
</reference>
<evidence type="ECO:0000313" key="1">
    <source>
        <dbReference type="EMBL" id="VFU11756.1"/>
    </source>
</evidence>
<organism evidence="1">
    <name type="scientific">anaerobic digester metagenome</name>
    <dbReference type="NCBI Taxonomy" id="1263854"/>
    <lineage>
        <taxon>unclassified sequences</taxon>
        <taxon>metagenomes</taxon>
        <taxon>ecological metagenomes</taxon>
    </lineage>
</organism>